<gene>
    <name evidence="7" type="ORF">PGLA1383_LOCUS9378</name>
</gene>
<evidence type="ECO:0000313" key="8">
    <source>
        <dbReference type="Proteomes" id="UP000654075"/>
    </source>
</evidence>
<evidence type="ECO:0000256" key="1">
    <source>
        <dbReference type="ARBA" id="ARBA00004138"/>
    </source>
</evidence>
<dbReference type="InterPro" id="IPR023379">
    <property type="entry name" value="BART_dom"/>
</dbReference>
<keyword evidence="4" id="KW-0969">Cilium</keyword>
<dbReference type="Proteomes" id="UP000654075">
    <property type="component" value="Unassembled WGS sequence"/>
</dbReference>
<feature type="domain" description="BART" evidence="6">
    <location>
        <begin position="5"/>
        <end position="124"/>
    </location>
</feature>
<accession>A0A813DWF7</accession>
<organism evidence="7 8">
    <name type="scientific">Polarella glacialis</name>
    <name type="common">Dinoflagellate</name>
    <dbReference type="NCBI Taxonomy" id="89957"/>
    <lineage>
        <taxon>Eukaryota</taxon>
        <taxon>Sar</taxon>
        <taxon>Alveolata</taxon>
        <taxon>Dinophyceae</taxon>
        <taxon>Suessiales</taxon>
        <taxon>Suessiaceae</taxon>
        <taxon>Polarella</taxon>
    </lineage>
</organism>
<evidence type="ECO:0000259" key="6">
    <source>
        <dbReference type="Pfam" id="PF11527"/>
    </source>
</evidence>
<dbReference type="AlphaFoldDB" id="A0A813DWF7"/>
<dbReference type="Gene3D" id="1.20.1520.10">
    <property type="entry name" value="ADP-ribosylation factor-like 2-binding protein, domain"/>
    <property type="match status" value="1"/>
</dbReference>
<dbReference type="InterPro" id="IPR042541">
    <property type="entry name" value="BART_sf"/>
</dbReference>
<evidence type="ECO:0000256" key="5">
    <source>
        <dbReference type="ARBA" id="ARBA00023273"/>
    </source>
</evidence>
<name>A0A813DWF7_POLGL</name>
<dbReference type="OrthoDB" id="10561617at2759"/>
<dbReference type="GO" id="GO:0005929">
    <property type="term" value="C:cilium"/>
    <property type="evidence" value="ECO:0007669"/>
    <property type="project" value="UniProtKB-SubCell"/>
</dbReference>
<protein>
    <recommendedName>
        <fullName evidence="6">BART domain-containing protein</fullName>
    </recommendedName>
</protein>
<keyword evidence="8" id="KW-1185">Reference proteome</keyword>
<dbReference type="Pfam" id="PF11527">
    <property type="entry name" value="ARL2_Bind_BART"/>
    <property type="match status" value="1"/>
</dbReference>
<evidence type="ECO:0000256" key="2">
    <source>
        <dbReference type="ARBA" id="ARBA00004496"/>
    </source>
</evidence>
<reference evidence="7" key="1">
    <citation type="submission" date="2021-02" db="EMBL/GenBank/DDBJ databases">
        <authorList>
            <person name="Dougan E. K."/>
            <person name="Rhodes N."/>
            <person name="Thang M."/>
            <person name="Chan C."/>
        </authorList>
    </citation>
    <scope>NUCLEOTIDE SEQUENCE</scope>
</reference>
<comment type="caution">
    <text evidence="7">The sequence shown here is derived from an EMBL/GenBank/DDBJ whole genome shotgun (WGS) entry which is preliminary data.</text>
</comment>
<keyword evidence="5" id="KW-0966">Cell projection</keyword>
<evidence type="ECO:0000256" key="3">
    <source>
        <dbReference type="ARBA" id="ARBA00022490"/>
    </source>
</evidence>
<sequence>MDVDVVEQLEEAVLADEVQQAAEEFLLRRLPLFECMTDDQLAFGNAEEQRLEWHEVYREYAALMEDLVLQACLAESPNLCREDVYAELSRVAESPDEASAAARSCACFFLSMFEYDSFLSMMKELVRRQRGGLELSFGARPRPEPELERE</sequence>
<evidence type="ECO:0000313" key="7">
    <source>
        <dbReference type="EMBL" id="CAE8590659.1"/>
    </source>
</evidence>
<comment type="subcellular location">
    <subcellularLocation>
        <location evidence="1">Cell projection</location>
        <location evidence="1">Cilium</location>
    </subcellularLocation>
    <subcellularLocation>
        <location evidence="2">Cytoplasm</location>
    </subcellularLocation>
</comment>
<dbReference type="GO" id="GO:0005737">
    <property type="term" value="C:cytoplasm"/>
    <property type="evidence" value="ECO:0007669"/>
    <property type="project" value="UniProtKB-SubCell"/>
</dbReference>
<proteinExistence type="predicted"/>
<dbReference type="EMBL" id="CAJNNV010004392">
    <property type="protein sequence ID" value="CAE8590659.1"/>
    <property type="molecule type" value="Genomic_DNA"/>
</dbReference>
<keyword evidence="3" id="KW-0963">Cytoplasm</keyword>
<evidence type="ECO:0000256" key="4">
    <source>
        <dbReference type="ARBA" id="ARBA00023069"/>
    </source>
</evidence>